<dbReference type="Proteomes" id="UP000817854">
    <property type="component" value="Unassembled WGS sequence"/>
</dbReference>
<organism evidence="1 2">
    <name type="scientific">Flavobacterium jejuense</name>
    <dbReference type="NCBI Taxonomy" id="1544455"/>
    <lineage>
        <taxon>Bacteria</taxon>
        <taxon>Pseudomonadati</taxon>
        <taxon>Bacteroidota</taxon>
        <taxon>Flavobacteriia</taxon>
        <taxon>Flavobacteriales</taxon>
        <taxon>Flavobacteriaceae</taxon>
        <taxon>Flavobacterium</taxon>
    </lineage>
</organism>
<evidence type="ECO:0000313" key="2">
    <source>
        <dbReference type="Proteomes" id="UP000817854"/>
    </source>
</evidence>
<dbReference type="EMBL" id="VEVQ02000003">
    <property type="protein sequence ID" value="NHN25081.1"/>
    <property type="molecule type" value="Genomic_DNA"/>
</dbReference>
<proteinExistence type="predicted"/>
<sequence length="111" mass="13205">MHYLVTHENYKKLIFLADNSVVAEMNYKDWFNSKPYINCKNGSNYIFEKPSVWKLDFIVKKNVTVLLEFSFNWNSSITIISQKKGIVKKMFVKMESIWKSNYILVNNSNHQ</sequence>
<dbReference type="RefSeq" id="WP_140960847.1">
    <property type="nucleotide sequence ID" value="NZ_VEVQ02000003.1"/>
</dbReference>
<evidence type="ECO:0008006" key="3">
    <source>
        <dbReference type="Google" id="ProtNLM"/>
    </source>
</evidence>
<reference evidence="1" key="1">
    <citation type="submission" date="2019-05" db="EMBL/GenBank/DDBJ databases">
        <authorList>
            <person name="Lianzixin W."/>
        </authorList>
    </citation>
    <scope>NUCLEOTIDE SEQUENCE</scope>
    <source>
        <strain evidence="1">EC11</strain>
    </source>
</reference>
<gene>
    <name evidence="1" type="ORF">FIA58_005255</name>
</gene>
<keyword evidence="2" id="KW-1185">Reference proteome</keyword>
<accession>A0ABX0IPB9</accession>
<protein>
    <recommendedName>
        <fullName evidence="3">Acyl-CoA thioesterase</fullName>
    </recommendedName>
</protein>
<comment type="caution">
    <text evidence="1">The sequence shown here is derived from an EMBL/GenBank/DDBJ whole genome shotgun (WGS) entry which is preliminary data.</text>
</comment>
<name>A0ABX0IPB9_9FLAO</name>
<reference evidence="1" key="2">
    <citation type="submission" date="2020-02" db="EMBL/GenBank/DDBJ databases">
        <title>Flavobacterium profundi sp. nov., isolated from a deep-sea seamount.</title>
        <authorList>
            <person name="Zhang D.-C."/>
        </authorList>
    </citation>
    <scope>NUCLEOTIDE SEQUENCE</scope>
    <source>
        <strain evidence="1">EC11</strain>
    </source>
</reference>
<evidence type="ECO:0000313" key="1">
    <source>
        <dbReference type="EMBL" id="NHN25081.1"/>
    </source>
</evidence>